<evidence type="ECO:0000313" key="1">
    <source>
        <dbReference type="Proteomes" id="UP001732780"/>
    </source>
</evidence>
<dbReference type="Proteomes" id="UP001732780">
    <property type="component" value="Chromosome 22"/>
</dbReference>
<reference evidence="2" key="1">
    <citation type="submission" date="2025-08" db="UniProtKB">
        <authorList>
            <consortium name="RefSeq"/>
        </authorList>
    </citation>
    <scope>IDENTIFICATION</scope>
    <source>
        <tissue evidence="2">Blood</tissue>
    </source>
</reference>
<sequence>MTVRHIAEEKGRESSWDEEGATVPEIRIPEYSTGTVEVPPQELTDHNTLTSVFGAQGGYYTLADAGPGAAPVWPGSARPPAATPEAQATPWAGGPQPFREPTRVACPVSGPLSPSWAPAPCPPWCPVQPRPPPPAAPLGHCGFQRSRYLSRTTWCASPDGTPSVTSQRLFVTATPTSLVAYAVSATATPTTTSYSTRTVRLPTEGAPQLWQ</sequence>
<accession>A0AC58P7V9</accession>
<organism evidence="1 2">
    <name type="scientific">Camelus bactrianus</name>
    <name type="common">Bactrian camel</name>
    <dbReference type="NCBI Taxonomy" id="9837"/>
    <lineage>
        <taxon>Eukaryota</taxon>
        <taxon>Metazoa</taxon>
        <taxon>Chordata</taxon>
        <taxon>Craniata</taxon>
        <taxon>Vertebrata</taxon>
        <taxon>Euteleostomi</taxon>
        <taxon>Mammalia</taxon>
        <taxon>Eutheria</taxon>
        <taxon>Laurasiatheria</taxon>
        <taxon>Artiodactyla</taxon>
        <taxon>Tylopoda</taxon>
        <taxon>Camelidae</taxon>
        <taxon>Camelus</taxon>
    </lineage>
</organism>
<gene>
    <name evidence="2" type="primary">LOC141574606</name>
</gene>
<protein>
    <submittedName>
        <fullName evidence="2">Uncharacterized protein LOC141574606</fullName>
    </submittedName>
</protein>
<proteinExistence type="predicted"/>
<name>A0AC58P7V9_CAMBA</name>
<evidence type="ECO:0000313" key="2">
    <source>
        <dbReference type="RefSeq" id="XP_074206115.1"/>
    </source>
</evidence>
<dbReference type="RefSeq" id="XP_074206115.1">
    <property type="nucleotide sequence ID" value="XM_074350014.1"/>
</dbReference>
<keyword evidence="1" id="KW-1185">Reference proteome</keyword>